<evidence type="ECO:0000313" key="2">
    <source>
        <dbReference type="Proteomes" id="UP001280415"/>
    </source>
</evidence>
<sequence length="68" mass="7989">MTDDYKLGYQNGQLDTLMDLGYKLYTMAEPLLLKKLTEQKLTTEENTCLETLNKIAKWVKEKEEIEDD</sequence>
<protein>
    <submittedName>
        <fullName evidence="1">Uncharacterized protein</fullName>
    </submittedName>
</protein>
<reference evidence="1" key="2">
    <citation type="submission" date="2023-10" db="EMBL/GenBank/DDBJ databases">
        <authorList>
            <person name="Khurajog B."/>
        </authorList>
    </citation>
    <scope>NUCLEOTIDE SEQUENCE</scope>
    <source>
        <strain evidence="1">BF14</strain>
    </source>
</reference>
<accession>A0AAW8YUK2</accession>
<dbReference type="RefSeq" id="WP_317052621.1">
    <property type="nucleotide sequence ID" value="NZ_CP140878.1"/>
</dbReference>
<name>A0AAW8YUK2_PEDAC</name>
<organism evidence="1 2">
    <name type="scientific">Pediococcus acidilactici</name>
    <dbReference type="NCBI Taxonomy" id="1254"/>
    <lineage>
        <taxon>Bacteria</taxon>
        <taxon>Bacillati</taxon>
        <taxon>Bacillota</taxon>
        <taxon>Bacilli</taxon>
        <taxon>Lactobacillales</taxon>
        <taxon>Lactobacillaceae</taxon>
        <taxon>Pediococcus</taxon>
        <taxon>Pediococcus acidilactici group</taxon>
    </lineage>
</organism>
<dbReference type="EMBL" id="JAWJAX010000046">
    <property type="protein sequence ID" value="MDV2912352.1"/>
    <property type="molecule type" value="Genomic_DNA"/>
</dbReference>
<evidence type="ECO:0000313" key="1">
    <source>
        <dbReference type="EMBL" id="MDV2912352.1"/>
    </source>
</evidence>
<comment type="caution">
    <text evidence="1">The sequence shown here is derived from an EMBL/GenBank/DDBJ whole genome shotgun (WGS) entry which is preliminary data.</text>
</comment>
<dbReference type="AlphaFoldDB" id="A0AAW8YUK2"/>
<proteinExistence type="predicted"/>
<gene>
    <name evidence="1" type="ORF">R0H03_11005</name>
</gene>
<reference evidence="1" key="1">
    <citation type="journal article" date="2023" name="PeerJ">
        <title>Selection and evaluation of lactic acid bacteria from chicken feces in Thailand as potential probiotics.</title>
        <authorList>
            <person name="Khurajog B."/>
            <person name="Disastra Y."/>
            <person name="Lawwyne L.D."/>
            <person name="Sirichokchatchawan W."/>
            <person name="Niyomtham W."/>
            <person name="Yindee J."/>
            <person name="Hampson D.J."/>
            <person name="Prapasarakul N."/>
        </authorList>
    </citation>
    <scope>NUCLEOTIDE SEQUENCE</scope>
    <source>
        <strain evidence="1">BF14</strain>
    </source>
</reference>
<dbReference type="Proteomes" id="UP001280415">
    <property type="component" value="Unassembled WGS sequence"/>
</dbReference>